<keyword evidence="4" id="KW-1185">Reference proteome</keyword>
<evidence type="ECO:0000313" key="2">
    <source>
        <dbReference type="EMBL" id="KRH37208.1"/>
    </source>
</evidence>
<reference evidence="2 3" key="1">
    <citation type="journal article" date="2010" name="Nature">
        <title>Genome sequence of the palaeopolyploid soybean.</title>
        <authorList>
            <person name="Schmutz J."/>
            <person name="Cannon S.B."/>
            <person name="Schlueter J."/>
            <person name="Ma J."/>
            <person name="Mitros T."/>
            <person name="Nelson W."/>
            <person name="Hyten D.L."/>
            <person name="Song Q."/>
            <person name="Thelen J.J."/>
            <person name="Cheng J."/>
            <person name="Xu D."/>
            <person name="Hellsten U."/>
            <person name="May G.D."/>
            <person name="Yu Y."/>
            <person name="Sakurai T."/>
            <person name="Umezawa T."/>
            <person name="Bhattacharyya M.K."/>
            <person name="Sandhu D."/>
            <person name="Valliyodan B."/>
            <person name="Lindquist E."/>
            <person name="Peto M."/>
            <person name="Grant D."/>
            <person name="Shu S."/>
            <person name="Goodstein D."/>
            <person name="Barry K."/>
            <person name="Futrell-Griggs M."/>
            <person name="Abernathy B."/>
            <person name="Du J."/>
            <person name="Tian Z."/>
            <person name="Zhu L."/>
            <person name="Gill N."/>
            <person name="Joshi T."/>
            <person name="Libault M."/>
            <person name="Sethuraman A."/>
            <person name="Zhang X.-C."/>
            <person name="Shinozaki K."/>
            <person name="Nguyen H.T."/>
            <person name="Wing R.A."/>
            <person name="Cregan P."/>
            <person name="Specht J."/>
            <person name="Grimwood J."/>
            <person name="Rokhsar D."/>
            <person name="Stacey G."/>
            <person name="Shoemaker R.C."/>
            <person name="Jackson S.A."/>
        </authorList>
    </citation>
    <scope>NUCLEOTIDE SEQUENCE [LARGE SCALE GENOMIC DNA]</scope>
    <source>
        <strain evidence="3">cv. Williams 82</strain>
        <tissue evidence="2">Callus</tissue>
    </source>
</reference>
<evidence type="ECO:0000313" key="4">
    <source>
        <dbReference type="Proteomes" id="UP000008827"/>
    </source>
</evidence>
<sequence>MQKNLNSDKLLVNFTSVCFLVIYKINFNILPIISPMAILNQKSDICKPLATK</sequence>
<dbReference type="Gramene" id="KRH37208">
    <property type="protein sequence ID" value="KRH37208"/>
    <property type="gene ID" value="GLYMA_09G051700"/>
</dbReference>
<dbReference type="PaxDb" id="3847-GLYMA09G05670.1"/>
<dbReference type="AlphaFoldDB" id="K7LBV8"/>
<evidence type="ECO:0000313" key="3">
    <source>
        <dbReference type="EnsemblPlants" id="KRH37208"/>
    </source>
</evidence>
<dbReference type="InParanoid" id="K7LBV8"/>
<evidence type="ECO:0000256" key="1">
    <source>
        <dbReference type="SAM" id="Phobius"/>
    </source>
</evidence>
<dbReference type="EMBL" id="CM000842">
    <property type="protein sequence ID" value="KRH37208.1"/>
    <property type="molecule type" value="Genomic_DNA"/>
</dbReference>
<name>K7LBV8_SOYBN</name>
<keyword evidence="1" id="KW-1133">Transmembrane helix</keyword>
<dbReference type="Proteomes" id="UP000008827">
    <property type="component" value="Chromosome 9"/>
</dbReference>
<organism evidence="3">
    <name type="scientific">Glycine max</name>
    <name type="common">Soybean</name>
    <name type="synonym">Glycine hispida</name>
    <dbReference type="NCBI Taxonomy" id="3847"/>
    <lineage>
        <taxon>Eukaryota</taxon>
        <taxon>Viridiplantae</taxon>
        <taxon>Streptophyta</taxon>
        <taxon>Embryophyta</taxon>
        <taxon>Tracheophyta</taxon>
        <taxon>Spermatophyta</taxon>
        <taxon>Magnoliopsida</taxon>
        <taxon>eudicotyledons</taxon>
        <taxon>Gunneridae</taxon>
        <taxon>Pentapetalae</taxon>
        <taxon>rosids</taxon>
        <taxon>fabids</taxon>
        <taxon>Fabales</taxon>
        <taxon>Fabaceae</taxon>
        <taxon>Papilionoideae</taxon>
        <taxon>50 kb inversion clade</taxon>
        <taxon>NPAAA clade</taxon>
        <taxon>indigoferoid/millettioid clade</taxon>
        <taxon>Phaseoleae</taxon>
        <taxon>Glycine</taxon>
        <taxon>Glycine subgen. Soja</taxon>
    </lineage>
</organism>
<dbReference type="HOGENOM" id="CLU_3091174_0_0_1"/>
<protein>
    <submittedName>
        <fullName evidence="2 3">Uncharacterized protein</fullName>
    </submittedName>
</protein>
<accession>K7LBV8</accession>
<feature type="transmembrane region" description="Helical" evidence="1">
    <location>
        <begin position="12"/>
        <end position="33"/>
    </location>
</feature>
<dbReference type="EnsemblPlants" id="KRH37208">
    <property type="protein sequence ID" value="KRH37208"/>
    <property type="gene ID" value="GLYMA_09G051700"/>
</dbReference>
<reference evidence="2" key="3">
    <citation type="submission" date="2018-07" db="EMBL/GenBank/DDBJ databases">
        <title>WGS assembly of Glycine max.</title>
        <authorList>
            <person name="Schmutz J."/>
            <person name="Cannon S."/>
            <person name="Schlueter J."/>
            <person name="Ma J."/>
            <person name="Mitros T."/>
            <person name="Nelson W."/>
            <person name="Hyten D."/>
            <person name="Song Q."/>
            <person name="Thelen J."/>
            <person name="Cheng J."/>
            <person name="Xu D."/>
            <person name="Hellsten U."/>
            <person name="May G."/>
            <person name="Yu Y."/>
            <person name="Sakurai T."/>
            <person name="Umezawa T."/>
            <person name="Bhattacharyya M."/>
            <person name="Sandhu D."/>
            <person name="Valliyodan B."/>
            <person name="Lindquist E."/>
            <person name="Peto M."/>
            <person name="Grant D."/>
            <person name="Shu S."/>
            <person name="Goodstein D."/>
            <person name="Barry K."/>
            <person name="Futrell-Griggs M."/>
            <person name="Abernathy B."/>
            <person name="Du J."/>
            <person name="Tian Z."/>
            <person name="Zhu L."/>
            <person name="Gill N."/>
            <person name="Joshi T."/>
            <person name="Libault M."/>
            <person name="Sethuraman A."/>
            <person name="Zhang X."/>
            <person name="Shinozaki K."/>
            <person name="Nguyen H."/>
            <person name="Wing R."/>
            <person name="Cregan P."/>
            <person name="Specht J."/>
            <person name="Grimwood J."/>
            <person name="Rokhsar D."/>
            <person name="Stacey G."/>
            <person name="Shoemaker R."/>
            <person name="Jackson S."/>
        </authorList>
    </citation>
    <scope>NUCLEOTIDE SEQUENCE</scope>
    <source>
        <tissue evidence="2">Callus</tissue>
    </source>
</reference>
<keyword evidence="1" id="KW-0472">Membrane</keyword>
<gene>
    <name evidence="2" type="ORF">GLYMA_09G051700</name>
</gene>
<keyword evidence="1" id="KW-0812">Transmembrane</keyword>
<proteinExistence type="predicted"/>
<reference evidence="3" key="2">
    <citation type="submission" date="2018-02" db="UniProtKB">
        <authorList>
            <consortium name="EnsemblPlants"/>
        </authorList>
    </citation>
    <scope>IDENTIFICATION</scope>
    <source>
        <strain evidence="3">Williams 82</strain>
    </source>
</reference>